<evidence type="ECO:0000256" key="1">
    <source>
        <dbReference type="SAM" id="MobiDB-lite"/>
    </source>
</evidence>
<feature type="transmembrane region" description="Helical" evidence="2">
    <location>
        <begin position="457"/>
        <end position="476"/>
    </location>
</feature>
<dbReference type="Proteomes" id="UP000613840">
    <property type="component" value="Unassembled WGS sequence"/>
</dbReference>
<feature type="transmembrane region" description="Helical" evidence="2">
    <location>
        <begin position="622"/>
        <end position="642"/>
    </location>
</feature>
<name>A0A917W5B8_9ACTN</name>
<feature type="transmembrane region" description="Helical" evidence="2">
    <location>
        <begin position="482"/>
        <end position="499"/>
    </location>
</feature>
<dbReference type="EMBL" id="BMMZ01000005">
    <property type="protein sequence ID" value="GGL64297.1"/>
    <property type="molecule type" value="Genomic_DNA"/>
</dbReference>
<proteinExistence type="predicted"/>
<reference evidence="3" key="2">
    <citation type="submission" date="2020-09" db="EMBL/GenBank/DDBJ databases">
        <authorList>
            <person name="Sun Q."/>
            <person name="Zhou Y."/>
        </authorList>
    </citation>
    <scope>NUCLEOTIDE SEQUENCE</scope>
    <source>
        <strain evidence="3">CGMCC 4.7306</strain>
    </source>
</reference>
<organism evidence="3 4">
    <name type="scientific">Microlunatus endophyticus</name>
    <dbReference type="NCBI Taxonomy" id="1716077"/>
    <lineage>
        <taxon>Bacteria</taxon>
        <taxon>Bacillati</taxon>
        <taxon>Actinomycetota</taxon>
        <taxon>Actinomycetes</taxon>
        <taxon>Propionibacteriales</taxon>
        <taxon>Propionibacteriaceae</taxon>
        <taxon>Microlunatus</taxon>
    </lineage>
</organism>
<feature type="transmembrane region" description="Helical" evidence="2">
    <location>
        <begin position="565"/>
        <end position="584"/>
    </location>
</feature>
<gene>
    <name evidence="3" type="ORF">GCM10011575_23390</name>
</gene>
<evidence type="ECO:0000313" key="4">
    <source>
        <dbReference type="Proteomes" id="UP000613840"/>
    </source>
</evidence>
<protein>
    <submittedName>
        <fullName evidence="3">Uncharacterized protein</fullName>
    </submittedName>
</protein>
<keyword evidence="2" id="KW-1133">Transmembrane helix</keyword>
<feature type="transmembrane region" description="Helical" evidence="2">
    <location>
        <begin position="383"/>
        <end position="403"/>
    </location>
</feature>
<feature type="transmembrane region" description="Helical" evidence="2">
    <location>
        <begin position="355"/>
        <end position="376"/>
    </location>
</feature>
<feature type="compositionally biased region" description="Basic and acidic residues" evidence="1">
    <location>
        <begin position="669"/>
        <end position="678"/>
    </location>
</feature>
<sequence>MIIVALAVIFAILRLLSGLPTPASDSGFYTTKLVLVGVTGRTTPDATDRRVIDAHRDDAQIGAISIRPQEQQECAAAGWLTIGAGRRTTAGGLCDPTVTGSGTTARVTDWSQRLDIAARNAGDAKLGTLASTSPGCVEAVGPGAALAAANPDGTLDRYETATDLIGSKERLDCPLTIVDAGSESDKIISALAARSDVTLIVSGVGPNAGSRNRDLQAIYRIGTTLPGMMTSDSTRRRGIVILTDLSRTLIGFSLGDKPVPAGAPIDGSPIEVQTDRTPSAALLAGHLRSIHNLSAVAPAGYLAGTIVGVLLAAVLAVALLRRWWRTAWAMIAGLGTLTATLMLTGSFPWQASSHPGVALVITLVLWTAILIGLTLLISRWRRLPVPMVAAGLVMAAFTTDAALGGLMEPGSLLNSKPVIGGRWYGFGNVSFGCYAASILSVAGYVAHRYLRHGHRTAAMIGVLTVGALGVLVEGWPSMGSDFGGVITLVPAILLMAIAISGRRITWGKIIGIVAAAVIVVAGVSLLDWSRGAGHRTHLGDFVQRVIAGDAWPILIRKAEASLHTMILPGGIAGIIVAAAIWVIILRWLRKAVPEDLYAPFTITAIAACLTSVLGTLDNDGGVWVLVTVTGPFALTTFALLMYRYQAYGLGAVLRWEEFADRPTPGVEHPVADHRDPHRSGNPAIRGRTRRRR</sequence>
<evidence type="ECO:0000256" key="2">
    <source>
        <dbReference type="SAM" id="Phobius"/>
    </source>
</evidence>
<feature type="transmembrane region" description="Helical" evidence="2">
    <location>
        <begin position="506"/>
        <end position="526"/>
    </location>
</feature>
<accession>A0A917W5B8</accession>
<evidence type="ECO:0000313" key="3">
    <source>
        <dbReference type="EMBL" id="GGL64297.1"/>
    </source>
</evidence>
<feature type="transmembrane region" description="Helical" evidence="2">
    <location>
        <begin position="327"/>
        <end position="349"/>
    </location>
</feature>
<reference evidence="3" key="1">
    <citation type="journal article" date="2014" name="Int. J. Syst. Evol. Microbiol.">
        <title>Complete genome sequence of Corynebacterium casei LMG S-19264T (=DSM 44701T), isolated from a smear-ripened cheese.</title>
        <authorList>
            <consortium name="US DOE Joint Genome Institute (JGI-PGF)"/>
            <person name="Walter F."/>
            <person name="Albersmeier A."/>
            <person name="Kalinowski J."/>
            <person name="Ruckert C."/>
        </authorList>
    </citation>
    <scope>NUCLEOTIDE SEQUENCE</scope>
    <source>
        <strain evidence="3">CGMCC 4.7306</strain>
    </source>
</reference>
<keyword evidence="2" id="KW-0812">Transmembrane</keyword>
<comment type="caution">
    <text evidence="3">The sequence shown here is derived from an EMBL/GenBank/DDBJ whole genome shotgun (WGS) entry which is preliminary data.</text>
</comment>
<feature type="transmembrane region" description="Helical" evidence="2">
    <location>
        <begin position="423"/>
        <end position="445"/>
    </location>
</feature>
<keyword evidence="2" id="KW-0472">Membrane</keyword>
<feature type="transmembrane region" description="Helical" evidence="2">
    <location>
        <begin position="596"/>
        <end position="616"/>
    </location>
</feature>
<feature type="transmembrane region" description="Helical" evidence="2">
    <location>
        <begin position="299"/>
        <end position="320"/>
    </location>
</feature>
<feature type="region of interest" description="Disordered" evidence="1">
    <location>
        <begin position="664"/>
        <end position="692"/>
    </location>
</feature>
<dbReference type="AlphaFoldDB" id="A0A917W5B8"/>
<keyword evidence="4" id="KW-1185">Reference proteome</keyword>